<organism evidence="3 4">
    <name type="scientific">Campylobacter showae RM3277</name>
    <dbReference type="NCBI Taxonomy" id="553219"/>
    <lineage>
        <taxon>Bacteria</taxon>
        <taxon>Pseudomonadati</taxon>
        <taxon>Campylobacterota</taxon>
        <taxon>Epsilonproteobacteria</taxon>
        <taxon>Campylobacterales</taxon>
        <taxon>Campylobacteraceae</taxon>
        <taxon>Campylobacter</taxon>
    </lineage>
</organism>
<keyword evidence="2" id="KW-0732">Signal</keyword>
<evidence type="ECO:0000256" key="1">
    <source>
        <dbReference type="SAM" id="MobiDB-lite"/>
    </source>
</evidence>
<name>C6RCS3_9BACT</name>
<dbReference type="OrthoDB" id="5363773at2"/>
<evidence type="ECO:0000256" key="2">
    <source>
        <dbReference type="SAM" id="SignalP"/>
    </source>
</evidence>
<dbReference type="Proteomes" id="UP000003107">
    <property type="component" value="Unassembled WGS sequence"/>
</dbReference>
<dbReference type="RefSeq" id="WP_002946395.1">
    <property type="nucleotide sequence ID" value="NZ_ACVQ01000003.1"/>
</dbReference>
<dbReference type="GeneID" id="60990150"/>
<feature type="signal peptide" evidence="2">
    <location>
        <begin position="1"/>
        <end position="21"/>
    </location>
</feature>
<dbReference type="STRING" id="553219.CAMSH0001_1509"/>
<comment type="caution">
    <text evidence="3">The sequence shown here is derived from an EMBL/GenBank/DDBJ whole genome shotgun (WGS) entry which is preliminary data.</text>
</comment>
<accession>C6RCS3</accession>
<evidence type="ECO:0000313" key="3">
    <source>
        <dbReference type="EMBL" id="EET80781.1"/>
    </source>
</evidence>
<dbReference type="AlphaFoldDB" id="C6RCS3"/>
<gene>
    <name evidence="3" type="ORF">CAMSH0001_1509</name>
</gene>
<sequence>MKNSNFFLVMIFLLSASSAFAVKDKNYLEHNLASASSGRYLDNKETANLQKRVINEEVIDQYGIKRLEERKIIYGDIETIGASVLRTVGNSSQGYGYNYRPILSSTTIHTSITNVVFEKEDTSYSLNSSKATFDFSDRKNTDGASIANDIVGKRIVYARLYWAGSFSLGWSISNDNTARDKYFDTIKNFNTIRFGTPKGYYNITAHEKDTFWFGSLSSRGMRFQYQTSADVTELVKESLGNTVASRTFSAGNIKTHDGIPPGLYSYTDGKWFNNLQSPRYGGWALVIVYDFGSKDGKKIKPKGVNIFDGIKLLTPLDLNKGASRSADITVSGFYTPVNGAVVSSLTTLSFGAASEISAEDIEIRKDSYSTYSSIFDNTLNQKGDQFNSTISKFNKHLNPSKKYNASMDLDTYDITGKLTNKQTSADIRLTAKIIKRPGGSLQGDEATVGMLAFSTDLYVPKVCYIETLYVRDKNKTSEQDFEPVSTNASNKTIAKKGDTLRVRLQIVNNGNEEAQKLSVNTALDPKNSTYVNNTTFIRPNVGRGSTFAVGAGDKNPDNTNLQTYASGKLKFLVGQGAGGGNGGTIGSSNQAFIQFDTVLGEAFARNSYTANFENPSIKLVYKGAIEECTETKYQLRVGSIASKVVNKKFGALGNSENLFTQLAARKFDVKLVNLFISEKNGNEVKELDDFNFANDVYVDVIEANKPCNNAPSVIEGGQAIRVLKTDLASKSIIDLKNILIKKAYPNLIFRLSYKDAKNIDHKVCSSDSFSIRPKELRIYNSTTNSTNFGNMVGGRAYKNIWVQAIDNENNTAANYSTNIKPITLRRSTLVPATCTDGFTFLNGINLEADTTNGLGEIKISQGGGATSDFVYPNIGHVAIHAKDTKWTNVDRGTGGNPSDCITDSDTTTEDANGKIGCDTQTRGEQNLLFVPNDIAAQNLTVTNFAGGNMTYMSNVAPMGANVTFNLTARLGDAARTAATLYRAGCYSRNNSFTLGIDQILGDFRTNNGGVATLADIRDAIIFFDNNPPSFVRKVNAVANNGAYSVNANAFNGGTAPVTVRLNFARSVNIPKNPFTLSNQNLTIGNISDTDSVAGAAYAKPTVVSTTQFYYGRVYAPTYTGPQAGFNENLYYGIYCNACNNAIYALAAGTQLPQASNWFVNAAHTNLAQGTSGALAGAATTTIAPATPIPANGIGNMGLSSTIVGTDVISMPASSWLIFDPINALAAVNRFTVNFTSNNVNWGGQALDENGTDVGVGNVVGTRGGGRLNNIINKPSKRIEW</sequence>
<proteinExistence type="predicted"/>
<evidence type="ECO:0000313" key="4">
    <source>
        <dbReference type="Proteomes" id="UP000003107"/>
    </source>
</evidence>
<feature type="chain" id="PRO_5002969897" evidence="2">
    <location>
        <begin position="22"/>
        <end position="1280"/>
    </location>
</feature>
<reference evidence="3 4" key="1">
    <citation type="submission" date="2009-07" db="EMBL/GenBank/DDBJ databases">
        <authorList>
            <person name="Madupu R."/>
            <person name="Sebastian Y."/>
            <person name="Durkin A.S."/>
            <person name="Torralba M."/>
            <person name="Methe B."/>
            <person name="Sutton G.G."/>
            <person name="Strausberg R.L."/>
            <person name="Nelson K.E."/>
        </authorList>
    </citation>
    <scope>NUCLEOTIDE SEQUENCE [LARGE SCALE GENOMIC DNA]</scope>
    <source>
        <strain evidence="3 4">RM3277</strain>
    </source>
</reference>
<feature type="region of interest" description="Disordered" evidence="1">
    <location>
        <begin position="889"/>
        <end position="908"/>
    </location>
</feature>
<dbReference type="eggNOG" id="COG1361">
    <property type="taxonomic scope" value="Bacteria"/>
</dbReference>
<dbReference type="EMBL" id="ACVQ01000003">
    <property type="protein sequence ID" value="EET80781.1"/>
    <property type="molecule type" value="Genomic_DNA"/>
</dbReference>
<protein>
    <submittedName>
        <fullName evidence="3">Conserved repeat protein</fullName>
    </submittedName>
</protein>
<keyword evidence="4" id="KW-1185">Reference proteome</keyword>